<name>A0A437Q2D3_9ACTN</name>
<dbReference type="InterPro" id="IPR006016">
    <property type="entry name" value="UspA"/>
</dbReference>
<evidence type="ECO:0000259" key="2">
    <source>
        <dbReference type="Pfam" id="PF00582"/>
    </source>
</evidence>
<dbReference type="Gene3D" id="3.40.50.12370">
    <property type="match status" value="1"/>
</dbReference>
<accession>A0A437Q2D3</accession>
<gene>
    <name evidence="3" type="ORF">EOT10_01990</name>
</gene>
<feature type="compositionally biased region" description="Low complexity" evidence="1">
    <location>
        <begin position="54"/>
        <end position="68"/>
    </location>
</feature>
<protein>
    <submittedName>
        <fullName evidence="3">Universal stress protein</fullName>
    </submittedName>
</protein>
<dbReference type="AlphaFoldDB" id="A0A437Q2D3"/>
<dbReference type="OrthoDB" id="3854489at2"/>
<comment type="caution">
    <text evidence="3">The sequence shown here is derived from an EMBL/GenBank/DDBJ whole genome shotgun (WGS) entry which is preliminary data.</text>
</comment>
<dbReference type="Pfam" id="PF00582">
    <property type="entry name" value="Usp"/>
    <property type="match status" value="1"/>
</dbReference>
<evidence type="ECO:0000256" key="1">
    <source>
        <dbReference type="SAM" id="MobiDB-lite"/>
    </source>
</evidence>
<dbReference type="EMBL" id="RZYA01000001">
    <property type="protein sequence ID" value="RVU28672.1"/>
    <property type="molecule type" value="Genomic_DNA"/>
</dbReference>
<organism evidence="3 4">
    <name type="scientific">Streptomyces antnestii</name>
    <dbReference type="NCBI Taxonomy" id="2494256"/>
    <lineage>
        <taxon>Bacteria</taxon>
        <taxon>Bacillati</taxon>
        <taxon>Actinomycetota</taxon>
        <taxon>Actinomycetes</taxon>
        <taxon>Kitasatosporales</taxon>
        <taxon>Streptomycetaceae</taxon>
        <taxon>Streptomyces</taxon>
    </lineage>
</organism>
<dbReference type="Proteomes" id="UP000283128">
    <property type="component" value="Unassembled WGS sequence"/>
</dbReference>
<keyword evidence="4" id="KW-1185">Reference proteome</keyword>
<dbReference type="SUPFAM" id="SSF52402">
    <property type="entry name" value="Adenine nucleotide alpha hydrolases-like"/>
    <property type="match status" value="1"/>
</dbReference>
<dbReference type="CDD" id="cd00293">
    <property type="entry name" value="USP-like"/>
    <property type="match status" value="1"/>
</dbReference>
<evidence type="ECO:0000313" key="4">
    <source>
        <dbReference type="Proteomes" id="UP000283128"/>
    </source>
</evidence>
<proteinExistence type="predicted"/>
<sequence>MPTLRYWPCCPGQSAYRLDAGAELSGGLAWRAAEEACHGGVRGGLCHGPFRTGDAAPRGTARPATGRRLGAGAGAGDAAQGEEVVNGEWGTAAPAGRGGEVTGQVVVGVSDSLGGLAALRAAAEEARRSGRVLVAVAAWEPPEGEGLYARRPDPEWARHWYGEARAALDRAFDEALGGPPTDMDVLRRVVRARPGRALCETVTGPDDLLVIGAHPRRLWRGRTHRYVAAHATCPLLTVPAPPGPSRHELRALRRARAGDFVTAGPSAAG</sequence>
<feature type="domain" description="UspA" evidence="2">
    <location>
        <begin position="104"/>
        <end position="239"/>
    </location>
</feature>
<feature type="region of interest" description="Disordered" evidence="1">
    <location>
        <begin position="54"/>
        <end position="81"/>
    </location>
</feature>
<reference evidence="3 4" key="1">
    <citation type="submission" date="2019-01" db="EMBL/GenBank/DDBJ databases">
        <title>Genome sequences of Streptomyces and Rhizobium isolates collected from root and soil.</title>
        <authorList>
            <person name="Chhettri S."/>
            <person name="Sevigny J.L."/>
            <person name="Sen A."/>
            <person name="Ennis N."/>
            <person name="Tisa L."/>
        </authorList>
    </citation>
    <scope>NUCLEOTIDE SEQUENCE [LARGE SCALE GENOMIC DNA]</scope>
    <source>
        <strain evidence="3 4">San01</strain>
    </source>
</reference>
<evidence type="ECO:0000313" key="3">
    <source>
        <dbReference type="EMBL" id="RVU28672.1"/>
    </source>
</evidence>